<dbReference type="InterPro" id="IPR016035">
    <property type="entry name" value="Acyl_Trfase/lysoPLipase"/>
</dbReference>
<dbReference type="CDD" id="cd07207">
    <property type="entry name" value="Pat_ExoU_VipD_like"/>
    <property type="match status" value="1"/>
</dbReference>
<feature type="domain" description="PNPLA" evidence="3">
    <location>
        <begin position="22"/>
        <end position="231"/>
    </location>
</feature>
<dbReference type="GO" id="GO:0016787">
    <property type="term" value="F:hydrolase activity"/>
    <property type="evidence" value="ECO:0007669"/>
    <property type="project" value="UniProtKB-UniRule"/>
</dbReference>
<dbReference type="Proteomes" id="UP000218598">
    <property type="component" value="Unassembled WGS sequence"/>
</dbReference>
<comment type="caution">
    <text evidence="4">The sequence shown here is derived from an EMBL/GenBank/DDBJ whole genome shotgun (WGS) entry which is preliminary data.</text>
</comment>
<evidence type="ECO:0000313" key="4">
    <source>
        <dbReference type="EMBL" id="PCC38534.1"/>
    </source>
</evidence>
<feature type="active site" description="Proton acceptor" evidence="2">
    <location>
        <position position="218"/>
    </location>
</feature>
<accession>A0A2A3YGW0</accession>
<feature type="active site" description="Nucleophile" evidence="2">
    <location>
        <position position="55"/>
    </location>
</feature>
<dbReference type="Gene3D" id="3.40.1090.10">
    <property type="entry name" value="Cytosolic phospholipase A2 catalytic domain"/>
    <property type="match status" value="2"/>
</dbReference>
<dbReference type="Pfam" id="PF01734">
    <property type="entry name" value="Patatin"/>
    <property type="match status" value="1"/>
</dbReference>
<evidence type="ECO:0000256" key="2">
    <source>
        <dbReference type="PROSITE-ProRule" id="PRU01161"/>
    </source>
</evidence>
<organism evidence="4 5">
    <name type="scientific">Brachybacterium alimentarium</name>
    <dbReference type="NCBI Taxonomy" id="47845"/>
    <lineage>
        <taxon>Bacteria</taxon>
        <taxon>Bacillati</taxon>
        <taxon>Actinomycetota</taxon>
        <taxon>Actinomycetes</taxon>
        <taxon>Micrococcales</taxon>
        <taxon>Dermabacteraceae</taxon>
        <taxon>Brachybacterium</taxon>
    </lineage>
</organism>
<keyword evidence="2" id="KW-0442">Lipid degradation</keyword>
<evidence type="ECO:0000313" key="5">
    <source>
        <dbReference type="Proteomes" id="UP000218598"/>
    </source>
</evidence>
<dbReference type="RefSeq" id="WP_096166623.1">
    <property type="nucleotide sequence ID" value="NZ_JBQQNZ010000045.1"/>
</dbReference>
<dbReference type="AlphaFoldDB" id="A0A2A3YGW0"/>
<dbReference type="GeneID" id="95328781"/>
<keyword evidence="2" id="KW-0378">Hydrolase</keyword>
<dbReference type="PROSITE" id="PS51635">
    <property type="entry name" value="PNPLA"/>
    <property type="match status" value="1"/>
</dbReference>
<dbReference type="SUPFAM" id="SSF52151">
    <property type="entry name" value="FabD/lysophospholipase-like"/>
    <property type="match status" value="1"/>
</dbReference>
<dbReference type="InterPro" id="IPR002641">
    <property type="entry name" value="PNPLA_dom"/>
</dbReference>
<reference evidence="4 5" key="1">
    <citation type="journal article" date="2017" name="Elife">
        <title>Extensive horizontal gene transfer in cheese-associated bacteria.</title>
        <authorList>
            <person name="Bonham K.S."/>
            <person name="Wolfe B.E."/>
            <person name="Dutton R.J."/>
        </authorList>
    </citation>
    <scope>NUCLEOTIDE SEQUENCE [LARGE SCALE GENOMIC DNA]</scope>
    <source>
        <strain evidence="4 5">341_9</strain>
    </source>
</reference>
<dbReference type="EMBL" id="NRGR01000021">
    <property type="protein sequence ID" value="PCC38534.1"/>
    <property type="molecule type" value="Genomic_DNA"/>
</dbReference>
<dbReference type="PANTHER" id="PTHR46394">
    <property type="entry name" value="ANNEXIN"/>
    <property type="match status" value="1"/>
</dbReference>
<dbReference type="PANTHER" id="PTHR46394:SF1">
    <property type="entry name" value="PNPLA DOMAIN-CONTAINING PROTEIN"/>
    <property type="match status" value="1"/>
</dbReference>
<feature type="short sequence motif" description="GXSXG" evidence="2">
    <location>
        <begin position="53"/>
        <end position="57"/>
    </location>
</feature>
<proteinExistence type="predicted"/>
<evidence type="ECO:0000259" key="3">
    <source>
        <dbReference type="PROSITE" id="PS51635"/>
    </source>
</evidence>
<dbReference type="InterPro" id="IPR052580">
    <property type="entry name" value="Lipid_Hydrolase"/>
</dbReference>
<dbReference type="GO" id="GO:0016042">
    <property type="term" value="P:lipid catabolic process"/>
    <property type="evidence" value="ECO:0007669"/>
    <property type="project" value="UniProtKB-UniRule"/>
</dbReference>
<sequence length="350" mass="38310">MAVPHHSPSRSSNISGGQRVDLVLEGGGVKGIALAGAIEVLEERGYRVNRVAGSSAGSIAGALVTADIPASTLVQILRETDYRMFQDGPFWVRLLPGKVLSVLLHNGIYRTTALARWLEQQLTTHGRPDRTGTFADLRYRDPDPELDAHRGEEYRLVVTASDLSAGRLRLLPADADAFGITPSTLRVVDAVRASVSIPLFFRPAKWKTLGGGTSWLVDGGMLSNFPVSVFDREHGEPPRWPTFGIKLSARPENGFGTVNRISGPISFGKAVLNTLTGFYDRMHIEDSHAVARTIFIDTDAVRPTEFDLSDEDREMLYQQGRRAATEFLDGAGAQQAWDFAQYIATYRSPG</sequence>
<feature type="short sequence motif" description="GXGXXG" evidence="2">
    <location>
        <begin position="26"/>
        <end position="31"/>
    </location>
</feature>
<name>A0A2A3YGW0_9MICO</name>
<gene>
    <name evidence="4" type="ORF">CIK66_13200</name>
</gene>
<dbReference type="OrthoDB" id="9770965at2"/>
<evidence type="ECO:0000256" key="1">
    <source>
        <dbReference type="ARBA" id="ARBA00023098"/>
    </source>
</evidence>
<feature type="short sequence motif" description="DGA/G" evidence="2">
    <location>
        <begin position="218"/>
        <end position="220"/>
    </location>
</feature>
<protein>
    <submittedName>
        <fullName evidence="4">Esterase</fullName>
    </submittedName>
</protein>
<keyword evidence="1 2" id="KW-0443">Lipid metabolism</keyword>
<keyword evidence="5" id="KW-1185">Reference proteome</keyword>